<reference evidence="2" key="1">
    <citation type="submission" date="2015-10" db="EMBL/GenBank/DDBJ databases">
        <title>Draft genome sequence of Salegentibacter mishustinae KCTC 12263.</title>
        <authorList>
            <person name="Lin W."/>
            <person name="Zheng Q."/>
        </authorList>
    </citation>
    <scope>NUCLEOTIDE SEQUENCE [LARGE SCALE GENOMIC DNA]</scope>
    <source>
        <strain evidence="2">KCTC 12263</strain>
    </source>
</reference>
<dbReference type="PROSITE" id="PS51257">
    <property type="entry name" value="PROKAR_LIPOPROTEIN"/>
    <property type="match status" value="1"/>
</dbReference>
<organism evidence="2 3">
    <name type="scientific">Salegentibacter mishustinae</name>
    <dbReference type="NCBI Taxonomy" id="270918"/>
    <lineage>
        <taxon>Bacteria</taxon>
        <taxon>Pseudomonadati</taxon>
        <taxon>Bacteroidota</taxon>
        <taxon>Flavobacteriia</taxon>
        <taxon>Flavobacteriales</taxon>
        <taxon>Flavobacteriaceae</taxon>
        <taxon>Salegentibacter</taxon>
    </lineage>
</organism>
<protein>
    <recommendedName>
        <fullName evidence="4">Lipoprotein</fullName>
    </recommendedName>
</protein>
<evidence type="ECO:0000256" key="1">
    <source>
        <dbReference type="SAM" id="SignalP"/>
    </source>
</evidence>
<sequence>MRFKILIFIGILSSSLSSCSINLLNYSVLADESVNINPEGGIEVNGYYDSWARSQRKSVKIATERALKQAGTDYDILVNGKIEMEYKVFFLRYRVTGTAFKSSNLIKEYGQIGFEEWKEKQELEIVAE</sequence>
<dbReference type="RefSeq" id="WP_103294503.1">
    <property type="nucleotide sequence ID" value="NZ_BMWR01000014.1"/>
</dbReference>
<feature type="signal peptide" evidence="1">
    <location>
        <begin position="1"/>
        <end position="20"/>
    </location>
</feature>
<evidence type="ECO:0000313" key="3">
    <source>
        <dbReference type="Proteomes" id="UP000051643"/>
    </source>
</evidence>
<gene>
    <name evidence="2" type="ORF">APR42_16335</name>
</gene>
<comment type="caution">
    <text evidence="2">The sequence shown here is derived from an EMBL/GenBank/DDBJ whole genome shotgun (WGS) entry which is preliminary data.</text>
</comment>
<keyword evidence="1" id="KW-0732">Signal</keyword>
<name>A0A0Q9ZLW2_9FLAO</name>
<feature type="chain" id="PRO_5006389640" description="Lipoprotein" evidence="1">
    <location>
        <begin position="21"/>
        <end position="128"/>
    </location>
</feature>
<dbReference type="EMBL" id="LKTP01000009">
    <property type="protein sequence ID" value="KRG29443.1"/>
    <property type="molecule type" value="Genomic_DNA"/>
</dbReference>
<evidence type="ECO:0000313" key="2">
    <source>
        <dbReference type="EMBL" id="KRG29443.1"/>
    </source>
</evidence>
<accession>A0A0Q9ZLW2</accession>
<evidence type="ECO:0008006" key="4">
    <source>
        <dbReference type="Google" id="ProtNLM"/>
    </source>
</evidence>
<dbReference type="STRING" id="270918.APR42_16335"/>
<dbReference type="Proteomes" id="UP000051643">
    <property type="component" value="Unassembled WGS sequence"/>
</dbReference>
<keyword evidence="3" id="KW-1185">Reference proteome</keyword>
<proteinExistence type="predicted"/>
<dbReference type="AlphaFoldDB" id="A0A0Q9ZLW2"/>